<dbReference type="EMBL" id="MLCN01000013">
    <property type="protein sequence ID" value="ONG41284.1"/>
    <property type="molecule type" value="Genomic_DNA"/>
</dbReference>
<dbReference type="SUPFAM" id="SSF102405">
    <property type="entry name" value="MCP/YpsA-like"/>
    <property type="match status" value="1"/>
</dbReference>
<organism evidence="4 5">
    <name type="scientific">Alkanindiges hydrocarboniclasticus</name>
    <dbReference type="NCBI Taxonomy" id="1907941"/>
    <lineage>
        <taxon>Bacteria</taxon>
        <taxon>Pseudomonadati</taxon>
        <taxon>Pseudomonadota</taxon>
        <taxon>Gammaproteobacteria</taxon>
        <taxon>Moraxellales</taxon>
        <taxon>Moraxellaceae</taxon>
        <taxon>Alkanindiges</taxon>
    </lineage>
</organism>
<dbReference type="Gene3D" id="1.10.10.10">
    <property type="entry name" value="Winged helix-like DNA-binding domain superfamily/Winged helix DNA-binding domain"/>
    <property type="match status" value="1"/>
</dbReference>
<gene>
    <name evidence="4" type="ORF">BKE30_05780</name>
</gene>
<evidence type="ECO:0000259" key="3">
    <source>
        <dbReference type="Pfam" id="PF17782"/>
    </source>
</evidence>
<dbReference type="InterPro" id="IPR041614">
    <property type="entry name" value="DprA_WH"/>
</dbReference>
<proteinExistence type="inferred from homology"/>
<dbReference type="InterPro" id="IPR003488">
    <property type="entry name" value="DprA"/>
</dbReference>
<evidence type="ECO:0000313" key="4">
    <source>
        <dbReference type="EMBL" id="ONG41284.1"/>
    </source>
</evidence>
<dbReference type="InterPro" id="IPR036388">
    <property type="entry name" value="WH-like_DNA-bd_sf"/>
</dbReference>
<evidence type="ECO:0000313" key="5">
    <source>
        <dbReference type="Proteomes" id="UP000192132"/>
    </source>
</evidence>
<comment type="similarity">
    <text evidence="1">Belongs to the DprA/Smf family.</text>
</comment>
<sequence length="412" mass="45034">MAIHWSQRLVDELALWFVVQHSVSAFSALMVHFGSADKALRASTTTWQSLRLHHAHPKKLQEWQQNPALAAQFEQAIRSLNHVQDHVLALDDLHYPRPLKQIADPPPFLFVRGNLHALSQPQIAIVGSRKPSQTGHQIAAQFAHALAQQGFVLTSGLAHGIDASVHQGALQAGNGQTIAVMGTGTNLCYPSANQALYQQIIAAGGAVISEFMPNTPAREYHFPRRNRIVSGLSLGVLVVEAALKSGSLITAQTALEQNRQVFAIPGHIYNEQSRGCHQLIRDGALLVDDPQQIVDELDLPRRWHYLEQGQEQIAATGNNPMQDDSQTLFPNSAIEPVTAIGAQPVDSTLPAALEIPAHLQPVYQALDWVGMSLDTLVDITGIDVATLTSHLMEMELLGFAVQQGGLYQRCRQ</sequence>
<dbReference type="PANTHER" id="PTHR43022">
    <property type="entry name" value="PROTEIN SMF"/>
    <property type="match status" value="1"/>
</dbReference>
<dbReference type="RefSeq" id="WP_076877661.1">
    <property type="nucleotide sequence ID" value="NZ_MLCN01000013.1"/>
</dbReference>
<accession>A0A1S8CW73</accession>
<dbReference type="Gene3D" id="3.40.50.450">
    <property type="match status" value="1"/>
</dbReference>
<reference evidence="4 5" key="1">
    <citation type="submission" date="2016-10" db="EMBL/GenBank/DDBJ databases">
        <title>Draft Genome sequence of Alkanindiges sp. strain H1.</title>
        <authorList>
            <person name="Subhash Y."/>
            <person name="Lee S."/>
        </authorList>
    </citation>
    <scope>NUCLEOTIDE SEQUENCE [LARGE SCALE GENOMIC DNA]</scope>
    <source>
        <strain evidence="4 5">H1</strain>
    </source>
</reference>
<dbReference type="PANTHER" id="PTHR43022:SF1">
    <property type="entry name" value="PROTEIN SMF"/>
    <property type="match status" value="1"/>
</dbReference>
<dbReference type="Pfam" id="PF17782">
    <property type="entry name" value="WHD_DprA"/>
    <property type="match status" value="1"/>
</dbReference>
<evidence type="ECO:0000259" key="2">
    <source>
        <dbReference type="Pfam" id="PF02481"/>
    </source>
</evidence>
<dbReference type="Pfam" id="PF02481">
    <property type="entry name" value="DNA_processg_A"/>
    <property type="match status" value="1"/>
</dbReference>
<feature type="domain" description="DprA winged helix" evidence="3">
    <location>
        <begin position="356"/>
        <end position="405"/>
    </location>
</feature>
<dbReference type="InterPro" id="IPR057666">
    <property type="entry name" value="DrpA_SLOG"/>
</dbReference>
<dbReference type="GO" id="GO:0009294">
    <property type="term" value="P:DNA-mediated transformation"/>
    <property type="evidence" value="ECO:0007669"/>
    <property type="project" value="InterPro"/>
</dbReference>
<evidence type="ECO:0000256" key="1">
    <source>
        <dbReference type="ARBA" id="ARBA00006525"/>
    </source>
</evidence>
<name>A0A1S8CW73_9GAMM</name>
<dbReference type="Proteomes" id="UP000192132">
    <property type="component" value="Unassembled WGS sequence"/>
</dbReference>
<dbReference type="STRING" id="1907941.BKE30_05780"/>
<dbReference type="OrthoDB" id="9785707at2"/>
<comment type="caution">
    <text evidence="4">The sequence shown here is derived from an EMBL/GenBank/DDBJ whole genome shotgun (WGS) entry which is preliminary data.</text>
</comment>
<feature type="domain" description="Smf/DprA SLOG" evidence="2">
    <location>
        <begin position="87"/>
        <end position="297"/>
    </location>
</feature>
<dbReference type="AlphaFoldDB" id="A0A1S8CW73"/>
<keyword evidence="5" id="KW-1185">Reference proteome</keyword>
<protein>
    <submittedName>
        <fullName evidence="4">DNA protecting protein DprA</fullName>
    </submittedName>
</protein>
<dbReference type="NCBIfam" id="TIGR00732">
    <property type="entry name" value="dprA"/>
    <property type="match status" value="1"/>
</dbReference>